<dbReference type="AlphaFoldDB" id="C5BNV6"/>
<dbReference type="eggNOG" id="ENOG50302GM">
    <property type="taxonomic scope" value="Bacteria"/>
</dbReference>
<dbReference type="HOGENOM" id="CLU_2636832_0_0_6"/>
<organism evidence="1 2">
    <name type="scientific">Teredinibacter turnerae (strain ATCC 39867 / T7901)</name>
    <dbReference type="NCBI Taxonomy" id="377629"/>
    <lineage>
        <taxon>Bacteria</taxon>
        <taxon>Pseudomonadati</taxon>
        <taxon>Pseudomonadota</taxon>
        <taxon>Gammaproteobacteria</taxon>
        <taxon>Cellvibrionales</taxon>
        <taxon>Cellvibrionaceae</taxon>
        <taxon>Teredinibacter</taxon>
    </lineage>
</organism>
<dbReference type="RefSeq" id="WP_015819706.1">
    <property type="nucleotide sequence ID" value="NC_012997.1"/>
</dbReference>
<dbReference type="EMBL" id="CP001614">
    <property type="protein sequence ID" value="ACR13592.1"/>
    <property type="molecule type" value="Genomic_DNA"/>
</dbReference>
<gene>
    <name evidence="1" type="ordered locus">TERTU_0687</name>
</gene>
<dbReference type="KEGG" id="ttu:TERTU_0687"/>
<name>C5BNV6_TERTT</name>
<proteinExistence type="predicted"/>
<dbReference type="STRING" id="377629.TERTU_0687"/>
<protein>
    <submittedName>
        <fullName evidence="1">Uncharacterized protein</fullName>
    </submittedName>
</protein>
<sequence>MPDRITLEMDTQSLFSLLAGRQITLAEIHCPEKSQKDVVMRFVLELTKAQLQKNSKLMVSGQTSGANGVKTVKVRTR</sequence>
<dbReference type="Proteomes" id="UP000009080">
    <property type="component" value="Chromosome"/>
</dbReference>
<reference evidence="1 2" key="1">
    <citation type="journal article" date="2009" name="PLoS ONE">
        <title>The complete genome of Teredinibacter turnerae T7901: an intracellular endosymbiont of marine wood-boring bivalves (shipworms).</title>
        <authorList>
            <person name="Yang J.C."/>
            <person name="Madupu R."/>
            <person name="Durkin A.S."/>
            <person name="Ekborg N.A."/>
            <person name="Pedamallu C.S."/>
            <person name="Hostetler J.B."/>
            <person name="Radune D."/>
            <person name="Toms B.S."/>
            <person name="Henrissat B."/>
            <person name="Coutinho P.M."/>
            <person name="Schwarz S."/>
            <person name="Field L."/>
            <person name="Trindade-Silva A.E."/>
            <person name="Soares C.A.G."/>
            <person name="Elshahawi S."/>
            <person name="Hanora A."/>
            <person name="Schmidt E.W."/>
            <person name="Haygood M.G."/>
            <person name="Posfai J."/>
            <person name="Benner J."/>
            <person name="Madinger C."/>
            <person name="Nove J."/>
            <person name="Anton B."/>
            <person name="Chaudhary K."/>
            <person name="Foster J."/>
            <person name="Holman A."/>
            <person name="Kumar S."/>
            <person name="Lessard P.A."/>
            <person name="Luyten Y.A."/>
            <person name="Slatko B."/>
            <person name="Wood N."/>
            <person name="Wu B."/>
            <person name="Teplitski M."/>
            <person name="Mougous J.D."/>
            <person name="Ward N."/>
            <person name="Eisen J.A."/>
            <person name="Badger J.H."/>
            <person name="Distel D.L."/>
        </authorList>
    </citation>
    <scope>NUCLEOTIDE SEQUENCE [LARGE SCALE GENOMIC DNA]</scope>
    <source>
        <strain evidence="2">ATCC 39867 / T7901</strain>
    </source>
</reference>
<accession>C5BNV6</accession>
<evidence type="ECO:0000313" key="2">
    <source>
        <dbReference type="Proteomes" id="UP000009080"/>
    </source>
</evidence>
<keyword evidence="2" id="KW-1185">Reference proteome</keyword>
<evidence type="ECO:0000313" key="1">
    <source>
        <dbReference type="EMBL" id="ACR13592.1"/>
    </source>
</evidence>